<gene>
    <name evidence="8" type="ORF">VLY81_03760</name>
</gene>
<dbReference type="InterPro" id="IPR015424">
    <property type="entry name" value="PyrdxlP-dep_Trfase"/>
</dbReference>
<keyword evidence="9" id="KW-1185">Reference proteome</keyword>
<dbReference type="InterPro" id="IPR015421">
    <property type="entry name" value="PyrdxlP-dep_Trfase_major"/>
</dbReference>
<evidence type="ECO:0000256" key="3">
    <source>
        <dbReference type="ARBA" id="ARBA00022576"/>
    </source>
</evidence>
<evidence type="ECO:0000256" key="5">
    <source>
        <dbReference type="ARBA" id="ARBA00022898"/>
    </source>
</evidence>
<reference evidence="9" key="1">
    <citation type="submission" date="2023-12" db="EMBL/GenBank/DDBJ databases">
        <title>Novel isolates from deep terrestrial aquifers shed light on the physiology and ecology of the class Limnochordia.</title>
        <authorList>
            <person name="Karnachuk O.V."/>
            <person name="Lukina A.P."/>
            <person name="Avakyan M.R."/>
            <person name="Kadnikov V."/>
            <person name="Begmatov S."/>
            <person name="Beletsky A.V."/>
            <person name="Mardanov A.V."/>
            <person name="Ravin N.V."/>
        </authorList>
    </citation>
    <scope>NUCLEOTIDE SEQUENCE [LARGE SCALE GENOMIC DNA]</scope>
    <source>
        <strain evidence="9">LN</strain>
    </source>
</reference>
<dbReference type="PANTHER" id="PTHR46383:SF2">
    <property type="entry name" value="AMINOTRANSFERASE"/>
    <property type="match status" value="1"/>
</dbReference>
<proteinExistence type="inferred from homology"/>
<dbReference type="RefSeq" id="WP_324669692.1">
    <property type="nucleotide sequence ID" value="NZ_CP141614.1"/>
</dbReference>
<dbReference type="InterPro" id="IPR004838">
    <property type="entry name" value="NHTrfase_class1_PyrdxlP-BS"/>
</dbReference>
<evidence type="ECO:0000259" key="7">
    <source>
        <dbReference type="Pfam" id="PF00155"/>
    </source>
</evidence>
<name>A0ABZ1BT17_9FIRM</name>
<evidence type="ECO:0000256" key="2">
    <source>
        <dbReference type="ARBA" id="ARBA00007441"/>
    </source>
</evidence>
<dbReference type="InterPro" id="IPR004839">
    <property type="entry name" value="Aminotransferase_I/II_large"/>
</dbReference>
<dbReference type="PROSITE" id="PS00105">
    <property type="entry name" value="AA_TRANSFER_CLASS_1"/>
    <property type="match status" value="1"/>
</dbReference>
<evidence type="ECO:0000313" key="8">
    <source>
        <dbReference type="EMBL" id="WRP15292.1"/>
    </source>
</evidence>
<accession>A0ABZ1BT17</accession>
<sequence>MESPVPSLSRRSREIPAFLAMDVLDRARALERQGRRIIHLEVGDPDFPTPPPIVEAGRRALAEGHTHYTESMGIRPLREAIARHYHRRYGVDVSPERVLVTSGTSPALAMVMQAILDPGDEALVPDPGYACYANFVRAAGGVPVAVDAGPASGYRLTVEALEAARTPRTRAVLVNSPSNPTGVVYGPEALQPLVEWAERHGIWLISDEIYHGLSETGPEPSALEYGPRAVVVDGCSKRYAMTGWRLGWCVAPVELVRPLQKLQQNLMVCAPAASQAAAVAALTEGEPYVAAMARAYAERRRILTRGLEALGLPVAGRPQGAFYVLADVRRITSDSVGLAFELLERTGVALTPGVDFGQRGEGHLRLSCAASPQAIQEGLRLLGEWLRQRGERPAAG</sequence>
<organism evidence="8 9">
    <name type="scientific">Geochorda subterranea</name>
    <dbReference type="NCBI Taxonomy" id="3109564"/>
    <lineage>
        <taxon>Bacteria</taxon>
        <taxon>Bacillati</taxon>
        <taxon>Bacillota</taxon>
        <taxon>Limnochordia</taxon>
        <taxon>Limnochordales</taxon>
        <taxon>Geochordaceae</taxon>
        <taxon>Geochorda</taxon>
    </lineage>
</organism>
<dbReference type="CDD" id="cd00609">
    <property type="entry name" value="AAT_like"/>
    <property type="match status" value="1"/>
</dbReference>
<dbReference type="EC" id="2.6.1.-" evidence="6"/>
<dbReference type="Proteomes" id="UP001333102">
    <property type="component" value="Chromosome"/>
</dbReference>
<keyword evidence="5" id="KW-0663">Pyridoxal phosphate</keyword>
<dbReference type="SUPFAM" id="SSF53383">
    <property type="entry name" value="PLP-dependent transferases"/>
    <property type="match status" value="1"/>
</dbReference>
<protein>
    <recommendedName>
        <fullName evidence="6">Aminotransferase</fullName>
        <ecNumber evidence="6">2.6.1.-</ecNumber>
    </recommendedName>
</protein>
<keyword evidence="3 6" id="KW-0032">Aminotransferase</keyword>
<evidence type="ECO:0000313" key="9">
    <source>
        <dbReference type="Proteomes" id="UP001333102"/>
    </source>
</evidence>
<evidence type="ECO:0000256" key="1">
    <source>
        <dbReference type="ARBA" id="ARBA00001933"/>
    </source>
</evidence>
<keyword evidence="4 6" id="KW-0808">Transferase</keyword>
<dbReference type="EMBL" id="CP141614">
    <property type="protein sequence ID" value="WRP15292.1"/>
    <property type="molecule type" value="Genomic_DNA"/>
</dbReference>
<comment type="similarity">
    <text evidence="2 6">Belongs to the class-I pyridoxal-phosphate-dependent aminotransferase family.</text>
</comment>
<evidence type="ECO:0000256" key="6">
    <source>
        <dbReference type="RuleBase" id="RU000481"/>
    </source>
</evidence>
<feature type="domain" description="Aminotransferase class I/classII large" evidence="7">
    <location>
        <begin position="37"/>
        <end position="376"/>
    </location>
</feature>
<evidence type="ECO:0000256" key="4">
    <source>
        <dbReference type="ARBA" id="ARBA00022679"/>
    </source>
</evidence>
<dbReference type="InterPro" id="IPR050596">
    <property type="entry name" value="AspAT/PAT-like"/>
</dbReference>
<dbReference type="PANTHER" id="PTHR46383">
    <property type="entry name" value="ASPARTATE AMINOTRANSFERASE"/>
    <property type="match status" value="1"/>
</dbReference>
<comment type="cofactor">
    <cofactor evidence="1 6">
        <name>pyridoxal 5'-phosphate</name>
        <dbReference type="ChEBI" id="CHEBI:597326"/>
    </cofactor>
</comment>
<dbReference type="Pfam" id="PF00155">
    <property type="entry name" value="Aminotran_1_2"/>
    <property type="match status" value="1"/>
</dbReference>
<dbReference type="GO" id="GO:0008483">
    <property type="term" value="F:transaminase activity"/>
    <property type="evidence" value="ECO:0007669"/>
    <property type="project" value="UniProtKB-KW"/>
</dbReference>
<dbReference type="Gene3D" id="3.40.640.10">
    <property type="entry name" value="Type I PLP-dependent aspartate aminotransferase-like (Major domain)"/>
    <property type="match status" value="1"/>
</dbReference>